<organism evidence="2 3">
    <name type="scientific">Marispirochaeta aestuarii</name>
    <dbReference type="NCBI Taxonomy" id="1963862"/>
    <lineage>
        <taxon>Bacteria</taxon>
        <taxon>Pseudomonadati</taxon>
        <taxon>Spirochaetota</taxon>
        <taxon>Spirochaetia</taxon>
        <taxon>Spirochaetales</taxon>
        <taxon>Spirochaetaceae</taxon>
        <taxon>Marispirochaeta</taxon>
    </lineage>
</organism>
<dbReference type="AlphaFoldDB" id="A0A1Y1RSU2"/>
<gene>
    <name evidence="2" type="ORF">B4O97_19120</name>
</gene>
<protein>
    <recommendedName>
        <fullName evidence="1">Uroporphyrinogen decarboxylase (URO-D) domain-containing protein</fullName>
    </recommendedName>
</protein>
<dbReference type="Proteomes" id="UP000192343">
    <property type="component" value="Unassembled WGS sequence"/>
</dbReference>
<dbReference type="InterPro" id="IPR038071">
    <property type="entry name" value="UROD/MetE-like_sf"/>
</dbReference>
<comment type="caution">
    <text evidence="2">The sequence shown here is derived from an EMBL/GenBank/DDBJ whole genome shotgun (WGS) entry which is preliminary data.</text>
</comment>
<dbReference type="Pfam" id="PF01208">
    <property type="entry name" value="URO-D"/>
    <property type="match status" value="1"/>
</dbReference>
<feature type="non-terminal residue" evidence="2">
    <location>
        <position position="243"/>
    </location>
</feature>
<keyword evidence="3" id="KW-1185">Reference proteome</keyword>
<dbReference type="GO" id="GO:0004853">
    <property type="term" value="F:uroporphyrinogen decarboxylase activity"/>
    <property type="evidence" value="ECO:0007669"/>
    <property type="project" value="InterPro"/>
</dbReference>
<accession>A0A1Y1RSU2</accession>
<dbReference type="InterPro" id="IPR052024">
    <property type="entry name" value="Methanogen_methyltrans"/>
</dbReference>
<name>A0A1Y1RSU2_9SPIO</name>
<reference evidence="2 3" key="1">
    <citation type="submission" date="2017-03" db="EMBL/GenBank/DDBJ databases">
        <title>Draft Genome sequence of Marispirochaeta sp. strain JC444.</title>
        <authorList>
            <person name="Shivani Y."/>
            <person name="Subhash Y."/>
            <person name="Sasikala C."/>
            <person name="Ramana C."/>
        </authorList>
    </citation>
    <scope>NUCLEOTIDE SEQUENCE [LARGE SCALE GENOMIC DNA]</scope>
    <source>
        <strain evidence="2 3">JC444</strain>
    </source>
</reference>
<dbReference type="Gene3D" id="3.20.20.210">
    <property type="match status" value="1"/>
</dbReference>
<sequence length="243" mass="27973">MIELGPFHAAFKEYVENDQAELDWNIHYHRDREAFLDFAMPNIKPNLGIGIIAEAFGCEATNNREADPWIKPRFREENRDEIKALEIPDAKTNPAFVRAYERIEYLQSRSDLPLRLVNVPSPLVTASLIWEYTSFIEATMLFPEEVHLLMEKVTEATIAFVQEQLRRIENLYTMGHEMWYIPRDIGIRISDDTAALMSPNLYREFGVKYNSMISRAFGGIVVHSCGDVQNVVVPMMETEGLKG</sequence>
<evidence type="ECO:0000259" key="1">
    <source>
        <dbReference type="Pfam" id="PF01208"/>
    </source>
</evidence>
<dbReference type="STRING" id="1963862.B4O97_19120"/>
<dbReference type="SUPFAM" id="SSF51726">
    <property type="entry name" value="UROD/MetE-like"/>
    <property type="match status" value="1"/>
</dbReference>
<evidence type="ECO:0000313" key="2">
    <source>
        <dbReference type="EMBL" id="ORC26785.1"/>
    </source>
</evidence>
<dbReference type="InterPro" id="IPR000257">
    <property type="entry name" value="Uroporphyrinogen_deCOase"/>
</dbReference>
<feature type="domain" description="Uroporphyrinogen decarboxylase (URO-D)" evidence="1">
    <location>
        <begin position="47"/>
        <end position="165"/>
    </location>
</feature>
<evidence type="ECO:0000313" key="3">
    <source>
        <dbReference type="Proteomes" id="UP000192343"/>
    </source>
</evidence>
<proteinExistence type="predicted"/>
<dbReference type="PANTHER" id="PTHR47099:SF1">
    <property type="entry name" value="METHYLCOBAMIDE:COM METHYLTRANSFERASE MTBA"/>
    <property type="match status" value="1"/>
</dbReference>
<dbReference type="PANTHER" id="PTHR47099">
    <property type="entry name" value="METHYLCOBAMIDE:COM METHYLTRANSFERASE MTBA"/>
    <property type="match status" value="1"/>
</dbReference>
<dbReference type="GO" id="GO:0006779">
    <property type="term" value="P:porphyrin-containing compound biosynthetic process"/>
    <property type="evidence" value="ECO:0007669"/>
    <property type="project" value="InterPro"/>
</dbReference>
<dbReference type="EMBL" id="MWQY01000063">
    <property type="protein sequence ID" value="ORC26785.1"/>
    <property type="molecule type" value="Genomic_DNA"/>
</dbReference>